<dbReference type="OrthoDB" id="6996187at2"/>
<dbReference type="InterPro" id="IPR032675">
    <property type="entry name" value="LRR_dom_sf"/>
</dbReference>
<organism evidence="4 5">
    <name type="scientific">Pseudomonas fluorescens</name>
    <dbReference type="NCBI Taxonomy" id="294"/>
    <lineage>
        <taxon>Bacteria</taxon>
        <taxon>Pseudomonadati</taxon>
        <taxon>Pseudomonadota</taxon>
        <taxon>Gammaproteobacteria</taxon>
        <taxon>Pseudomonadales</taxon>
        <taxon>Pseudomonadaceae</taxon>
        <taxon>Pseudomonas</taxon>
    </lineage>
</organism>
<sequence>MSTLDTHVEFIQARLPAWLKRAPRPQQERFRVLTRQLQHDSDALNALLKDLPTPYAFTLDLLKEQPQVQGWSQVNGRGDVADALRRARVRRSSFVTDPALSVVEAAMRNYPPDDAVTGSAFDRKGELFIKGKPGEFYRWGAPADTAPLPMTPASFARLCRSVDVGGAYRRSLEWRLPRIGHQVPIVATAYMAYARSQLAYDAYEAKLDGRLDNTGERLLAHVGVQLEDRPVAPLACEVKALALLSAPLFGVRVYWGLEGDANGVRPIVLHMPHDAVAPLKQFPSLQALSAELTERVRKRSYRQTLLRYLPLRLQASLGSALHDQVEWKVTDNLNLFQEIHARITGWREGERGEDDNPRRIRIPTPKVAWGLDDLREDPWHSTYHEWRGHTLANASALMVPTRDQDWRALLARLEYWEGLVERSLMVAATFFPFCAPVGMVAAAVGGVRLVYEIFEGIQAFNEGHAQEGIEHIFNALFGVAQGAYLGFIGAAIEPMPVADGTTRLWNGDVRAFEAQRLPPVEAEQDAWGVWRTADEAWVWIEDRYFEVQGTRDKVNLRLPPGHRGVAPPLEWNRTRGWQWAHRNPLQRSGLELLRTFAETPAELDDSTILALQRQVGISEAHLRYLQVEARPMPAILADALDEVRNWQWVRRTIERLRRGEAPQGMHFRIVQTLVELPGWPEDMTLRYHDGVNLYPVGDTADTRSILLTKTDLAHDAWAARILEGLSSDEQTVLLGQSSIGLQPLEQSRLLASRWATRLERDARRVTMAMGRSTRLDPLAVPLVQAFPSLPESIANELVRDVTGKDRLRLLEGRVAGDLGRRAAEALRELRLSRALRALERGESSVDRDRIVMGLLADMPRLRGRLHLRLWLRELADPVELGDAGPLKVIRQEGELYRPFDETGEELANAVALEAALLSAMPDEARSALGLNIWEADRLRSQLLAQALEDRQALRPYLAMRRLGSLGSRPQWLNGHLVYPLSGRGRLPLQEWQGSTRQRLERLYPAHAGNALERLQLGLTEQAGLEGISLNDVITRLEHEWTTLDQGLRQWVDQEGFHHPAEQILDREALVAQRQVIAREIRRAWQRAPDPGREGAELVLRIENINVGRLPPVNVRFEHIESVVLANLELVEDPSDFLRMFPGIESLSLRGNHLTAVPVAVTELRALVDLSLARNPLHLNAEVFAPLLGDDPTIPLWTLDLSGISSGAASGTNAEVLAAIGSLASLPSLREVIWADNLDFTPEQLQALTATLPDLRALNLARCGLRLDEEGSTFLRSATALQELRLSGNNCRDLPELPELANLMTLELGRTGLDRVPSLALAVLARHSDVFISDTFVVDLSGNRITSIQDDLLPALNRLPSLDTLGVWLDDNPLPSAQINALRNVFPEAFRYTVDEWLYISASLQRALEVARDDPGMRGFIDWFSGRVREADEDSPAGLAFGVRQRAGAVLQHFIGYGNVYGRLPTLIGDFDVQLRQLRTRLQIRSQDRQQPDIGELELHFTMFESVMRARLARDGAPFSSFLAEHLSHWDFALMDRFIDPVQRQAQMSREAFIDWLSDAQDTFNSNDQTPRTGEMTWRPYLGLMSRDWPEGLAIWETVDDDLVNAFSEPIDPSRWPQVMLDNLVSPDPELPSPLEPVTEGERIVWRRAGLEAVADVDWRGGQPVTLNEDQLRRTMAIYRSVKSREVEALVRRVTRSLVTAWWPVLPL</sequence>
<dbReference type="Pfam" id="PF20178">
    <property type="entry name" value="ToxA_N"/>
    <property type="match status" value="1"/>
</dbReference>
<dbReference type="SUPFAM" id="SSF52047">
    <property type="entry name" value="RNI-like"/>
    <property type="match status" value="1"/>
</dbReference>
<evidence type="ECO:0000256" key="2">
    <source>
        <dbReference type="ARBA" id="ARBA00022737"/>
    </source>
</evidence>
<name>A0A0N9WNS0_PSEFL</name>
<dbReference type="PANTHER" id="PTHR45617">
    <property type="entry name" value="LEUCINE RICH REPEAT FAMILY PROTEIN"/>
    <property type="match status" value="1"/>
</dbReference>
<keyword evidence="1" id="KW-0433">Leucine-rich repeat</keyword>
<evidence type="ECO:0000313" key="5">
    <source>
        <dbReference type="Proteomes" id="UP000059425"/>
    </source>
</evidence>
<dbReference type="Proteomes" id="UP000059425">
    <property type="component" value="Chromosome"/>
</dbReference>
<gene>
    <name evidence="4" type="ORF">AO356_26170</name>
</gene>
<reference evidence="5" key="1">
    <citation type="submission" date="2015-09" db="EMBL/GenBank/DDBJ databases">
        <title>Whole genome sequence of Pseudomonas fluorescens FW300-N2C3.</title>
        <authorList>
            <person name="Ray J."/>
            <person name="Melnyk R."/>
            <person name="Deutschbauer A."/>
        </authorList>
    </citation>
    <scope>NUCLEOTIDE SEQUENCE [LARGE SCALE GENOMIC DNA]</scope>
    <source>
        <strain evidence="5">FW300-N2C3</strain>
    </source>
</reference>
<dbReference type="PROSITE" id="PS51450">
    <property type="entry name" value="LRR"/>
    <property type="match status" value="1"/>
</dbReference>
<dbReference type="Gene3D" id="3.80.10.10">
    <property type="entry name" value="Ribonuclease Inhibitor"/>
    <property type="match status" value="2"/>
</dbReference>
<dbReference type="PANTHER" id="PTHR45617:SF169">
    <property type="entry name" value="LRRCT DOMAIN-CONTAINING PROTEIN"/>
    <property type="match status" value="1"/>
</dbReference>
<evidence type="ECO:0000256" key="1">
    <source>
        <dbReference type="ARBA" id="ARBA00022614"/>
    </source>
</evidence>
<feature type="domain" description="Dermonecrotic toxin N-terminal" evidence="3">
    <location>
        <begin position="49"/>
        <end position="312"/>
    </location>
</feature>
<dbReference type="InterPro" id="IPR046673">
    <property type="entry name" value="ToxA_N"/>
</dbReference>
<evidence type="ECO:0000313" key="4">
    <source>
        <dbReference type="EMBL" id="ALI10158.1"/>
    </source>
</evidence>
<protein>
    <recommendedName>
        <fullName evidence="3">Dermonecrotic toxin N-terminal domain-containing protein</fullName>
    </recommendedName>
</protein>
<reference evidence="4 5" key="2">
    <citation type="journal article" date="2018" name="Nature">
        <title>Mutant phenotypes for thousands of bacterial genes of unknown function.</title>
        <authorList>
            <person name="Price M.N."/>
            <person name="Wetmore K.M."/>
            <person name="Waters R.J."/>
            <person name="Callaghan M."/>
            <person name="Ray J."/>
            <person name="Liu H."/>
            <person name="Kuehl J.V."/>
            <person name="Melnyk R.A."/>
            <person name="Lamson J.S."/>
            <person name="Suh Y."/>
            <person name="Carlson H.K."/>
            <person name="Esquivel Z."/>
            <person name="Sadeeshkumar H."/>
            <person name="Chakraborty R."/>
            <person name="Zane G.M."/>
            <person name="Rubin B.E."/>
            <person name="Wall J.D."/>
            <person name="Visel A."/>
            <person name="Bristow J."/>
            <person name="Blow M.J."/>
            <person name="Arkin A.P."/>
            <person name="Deutschbauer A.M."/>
        </authorList>
    </citation>
    <scope>NUCLEOTIDE SEQUENCE [LARGE SCALE GENOMIC DNA]</scope>
    <source>
        <strain evidence="4 5">FW300-N2C3</strain>
    </source>
</reference>
<proteinExistence type="predicted"/>
<dbReference type="RefSeq" id="WP_060742263.1">
    <property type="nucleotide sequence ID" value="NZ_CP012831.1"/>
</dbReference>
<accession>A0A0N9WNS0</accession>
<evidence type="ECO:0000259" key="3">
    <source>
        <dbReference type="Pfam" id="PF20178"/>
    </source>
</evidence>
<dbReference type="EMBL" id="CP012831">
    <property type="protein sequence ID" value="ALI10158.1"/>
    <property type="molecule type" value="Genomic_DNA"/>
</dbReference>
<dbReference type="InterPro" id="IPR001611">
    <property type="entry name" value="Leu-rich_rpt"/>
</dbReference>
<keyword evidence="2" id="KW-0677">Repeat</keyword>